<dbReference type="AlphaFoldDB" id="A0A9N8N598"/>
<gene>
    <name evidence="1" type="ORF">R70211_06576</name>
</gene>
<accession>A0A9N8N598</accession>
<evidence type="ECO:0000313" key="1">
    <source>
        <dbReference type="EMBL" id="CAE6956024.1"/>
    </source>
</evidence>
<evidence type="ECO:0008006" key="3">
    <source>
        <dbReference type="Google" id="ProtNLM"/>
    </source>
</evidence>
<dbReference type="InterPro" id="IPR043128">
    <property type="entry name" value="Rev_trsase/Diguanyl_cyclase"/>
</dbReference>
<protein>
    <recommendedName>
        <fullName evidence="3">Diguanylate cyclase</fullName>
    </recommendedName>
</protein>
<comment type="caution">
    <text evidence="1">The sequence shown here is derived from an EMBL/GenBank/DDBJ whole genome shotgun (WGS) entry which is preliminary data.</text>
</comment>
<dbReference type="InterPro" id="IPR029787">
    <property type="entry name" value="Nucleotide_cyclase"/>
</dbReference>
<keyword evidence="2" id="KW-1185">Reference proteome</keyword>
<reference evidence="1" key="1">
    <citation type="submission" date="2021-02" db="EMBL/GenBank/DDBJ databases">
        <authorList>
            <person name="Vanwijnsberghe S."/>
        </authorList>
    </citation>
    <scope>NUCLEOTIDE SEQUENCE</scope>
    <source>
        <strain evidence="1">R-70211</strain>
    </source>
</reference>
<dbReference type="EMBL" id="CAJNAS010000026">
    <property type="protein sequence ID" value="CAE6956024.1"/>
    <property type="molecule type" value="Genomic_DNA"/>
</dbReference>
<evidence type="ECO:0000313" key="2">
    <source>
        <dbReference type="Proteomes" id="UP000675121"/>
    </source>
</evidence>
<dbReference type="Proteomes" id="UP000675121">
    <property type="component" value="Unassembled WGS sequence"/>
</dbReference>
<proteinExistence type="predicted"/>
<dbReference type="SUPFAM" id="SSF55073">
    <property type="entry name" value="Nucleotide cyclase"/>
    <property type="match status" value="1"/>
</dbReference>
<name>A0A9N8N598_9BURK</name>
<dbReference type="Gene3D" id="3.30.70.270">
    <property type="match status" value="1"/>
</dbReference>
<sequence>MARIFCGTTRRLPLIMAAEIAHERSPFRQAITASFGVGTVIPSESGDPVAFVNLVDTQLYHAKDNGRDCIAAVNRVG</sequence>
<organism evidence="1 2">
    <name type="scientific">Paraburkholderia domus</name>
    <dbReference type="NCBI Taxonomy" id="2793075"/>
    <lineage>
        <taxon>Bacteria</taxon>
        <taxon>Pseudomonadati</taxon>
        <taxon>Pseudomonadota</taxon>
        <taxon>Betaproteobacteria</taxon>
        <taxon>Burkholderiales</taxon>
        <taxon>Burkholderiaceae</taxon>
        <taxon>Paraburkholderia</taxon>
    </lineage>
</organism>